<dbReference type="RefSeq" id="WP_223676117.1">
    <property type="nucleotide sequence ID" value="NZ_JAINZW010000003.1"/>
</dbReference>
<dbReference type="Proteomes" id="UP001430954">
    <property type="component" value="Unassembled WGS sequence"/>
</dbReference>
<proteinExistence type="predicted"/>
<keyword evidence="1" id="KW-0472">Membrane</keyword>
<evidence type="ECO:0000256" key="1">
    <source>
        <dbReference type="SAM" id="Phobius"/>
    </source>
</evidence>
<accession>A0ABS7T760</accession>
<feature type="transmembrane region" description="Helical" evidence="1">
    <location>
        <begin position="80"/>
        <end position="103"/>
    </location>
</feature>
<keyword evidence="3" id="KW-1185">Reference proteome</keyword>
<feature type="transmembrane region" description="Helical" evidence="1">
    <location>
        <begin position="6"/>
        <end position="27"/>
    </location>
</feature>
<keyword evidence="1" id="KW-0812">Transmembrane</keyword>
<feature type="transmembrane region" description="Helical" evidence="1">
    <location>
        <begin position="48"/>
        <end position="74"/>
    </location>
</feature>
<name>A0ABS7T760_9GAMM</name>
<comment type="caution">
    <text evidence="2">The sequence shown here is derived from an EMBL/GenBank/DDBJ whole genome shotgun (WGS) entry which is preliminary data.</text>
</comment>
<evidence type="ECO:0000313" key="3">
    <source>
        <dbReference type="Proteomes" id="UP001430954"/>
    </source>
</evidence>
<evidence type="ECO:0008006" key="4">
    <source>
        <dbReference type="Google" id="ProtNLM"/>
    </source>
</evidence>
<keyword evidence="1" id="KW-1133">Transmembrane helix</keyword>
<protein>
    <recommendedName>
        <fullName evidence="4">DUF3325 domain-containing protein</fullName>
    </recommendedName>
</protein>
<gene>
    <name evidence="2" type="ORF">K6753_09035</name>
</gene>
<reference evidence="2 3" key="1">
    <citation type="submission" date="2021-09" db="EMBL/GenBank/DDBJ databases">
        <title>Lysobacter sp. 13A isolated from the river sediment.</title>
        <authorList>
            <person name="Liu H."/>
            <person name="Li S."/>
            <person name="Mao S."/>
        </authorList>
    </citation>
    <scope>NUCLEOTIDE SEQUENCE [LARGE SCALE GENOMIC DNA]</scope>
    <source>
        <strain evidence="2 3">13A</strain>
    </source>
</reference>
<evidence type="ECO:0000313" key="2">
    <source>
        <dbReference type="EMBL" id="MBZ4039678.1"/>
    </source>
</evidence>
<organism evidence="2 3">
    <name type="scientific">Novilysobacter selenitireducens</name>
    <dbReference type="NCBI Taxonomy" id="2872639"/>
    <lineage>
        <taxon>Bacteria</taxon>
        <taxon>Pseudomonadati</taxon>
        <taxon>Pseudomonadota</taxon>
        <taxon>Gammaproteobacteria</taxon>
        <taxon>Lysobacterales</taxon>
        <taxon>Lysobacteraceae</taxon>
        <taxon>Novilysobacter</taxon>
    </lineage>
</organism>
<dbReference type="EMBL" id="JAINZW010000003">
    <property type="protein sequence ID" value="MBZ4039678.1"/>
    <property type="molecule type" value="Genomic_DNA"/>
</dbReference>
<sequence length="122" mass="12887">MDWERYIAPAAMALSAMPVFLIAGLVRGGRLHLVNGLDARRVRDPDRLARRLGALLAAVGFSMLLGATGLAWAGNDEARITGVVVALLLAVNGLAVALILTVARAPRVDGDDHHTGTRSGRR</sequence>